<sequence length="110" mass="12068">MASKPPQSGSGTIGELIVLEIFGASCMTADCLHLTCSSKILGKRPKTITVKAICCNIELASSRQLTMSRLELGFKLLRTLNNVLDDDLTCTLQVTAYFNLEHKEEYVTTL</sequence>
<protein>
    <submittedName>
        <fullName evidence="1">Uncharacterized protein</fullName>
    </submittedName>
</protein>
<reference evidence="1 2" key="1">
    <citation type="journal article" date="2021" name="Hortic Res">
        <title>Chromosome-scale assembly of the Dendrobium chrysotoxum genome enhances the understanding of orchid evolution.</title>
        <authorList>
            <person name="Zhang Y."/>
            <person name="Zhang G.Q."/>
            <person name="Zhang D."/>
            <person name="Liu X.D."/>
            <person name="Xu X.Y."/>
            <person name="Sun W.H."/>
            <person name="Yu X."/>
            <person name="Zhu X."/>
            <person name="Wang Z.W."/>
            <person name="Zhao X."/>
            <person name="Zhong W.Y."/>
            <person name="Chen H."/>
            <person name="Yin W.L."/>
            <person name="Huang T."/>
            <person name="Niu S.C."/>
            <person name="Liu Z.J."/>
        </authorList>
    </citation>
    <scope>NUCLEOTIDE SEQUENCE [LARGE SCALE GENOMIC DNA]</scope>
    <source>
        <strain evidence="1">Lindl</strain>
    </source>
</reference>
<keyword evidence="2" id="KW-1185">Reference proteome</keyword>
<gene>
    <name evidence="1" type="ORF">IEQ34_003763</name>
</gene>
<proteinExistence type="predicted"/>
<dbReference type="EMBL" id="JAGFBR010000005">
    <property type="protein sequence ID" value="KAH0466525.1"/>
    <property type="molecule type" value="Genomic_DNA"/>
</dbReference>
<organism evidence="1 2">
    <name type="scientific">Dendrobium chrysotoxum</name>
    <name type="common">Orchid</name>
    <dbReference type="NCBI Taxonomy" id="161865"/>
    <lineage>
        <taxon>Eukaryota</taxon>
        <taxon>Viridiplantae</taxon>
        <taxon>Streptophyta</taxon>
        <taxon>Embryophyta</taxon>
        <taxon>Tracheophyta</taxon>
        <taxon>Spermatophyta</taxon>
        <taxon>Magnoliopsida</taxon>
        <taxon>Liliopsida</taxon>
        <taxon>Asparagales</taxon>
        <taxon>Orchidaceae</taxon>
        <taxon>Epidendroideae</taxon>
        <taxon>Malaxideae</taxon>
        <taxon>Dendrobiinae</taxon>
        <taxon>Dendrobium</taxon>
    </lineage>
</organism>
<name>A0AAV7HEG4_DENCH</name>
<evidence type="ECO:0000313" key="1">
    <source>
        <dbReference type="EMBL" id="KAH0466525.1"/>
    </source>
</evidence>
<accession>A0AAV7HEG4</accession>
<dbReference type="Proteomes" id="UP000775213">
    <property type="component" value="Unassembled WGS sequence"/>
</dbReference>
<evidence type="ECO:0000313" key="2">
    <source>
        <dbReference type="Proteomes" id="UP000775213"/>
    </source>
</evidence>
<comment type="caution">
    <text evidence="1">The sequence shown here is derived from an EMBL/GenBank/DDBJ whole genome shotgun (WGS) entry which is preliminary data.</text>
</comment>
<dbReference type="AlphaFoldDB" id="A0AAV7HEG4"/>